<dbReference type="KEGG" id="cgin:ABRZ00_12695"/>
<reference evidence="2" key="1">
    <citation type="submission" date="2024-05" db="EMBL/GenBank/DDBJ databases">
        <authorList>
            <person name="Luo Y.-C."/>
            <person name="Nicholds J."/>
            <person name="Mortimer T."/>
            <person name="Maboni G."/>
        </authorList>
    </citation>
    <scope>NUCLEOTIDE SEQUENCE</scope>
    <source>
        <strain evidence="2">150221</strain>
    </source>
</reference>
<accession>A0AB39DNR6</accession>
<feature type="chain" id="PRO_5044267244" evidence="1">
    <location>
        <begin position="21"/>
        <end position="189"/>
    </location>
</feature>
<proteinExistence type="predicted"/>
<dbReference type="AlphaFoldDB" id="A0AB39DNR6"/>
<keyword evidence="1" id="KW-0732">Signal</keyword>
<feature type="signal peptide" evidence="1">
    <location>
        <begin position="1"/>
        <end position="20"/>
    </location>
</feature>
<protein>
    <submittedName>
        <fullName evidence="2">Uncharacterized protein</fullName>
    </submittedName>
</protein>
<organism evidence="2">
    <name type="scientific">Castellaniella ginsengisoli</name>
    <dbReference type="NCBI Taxonomy" id="546114"/>
    <lineage>
        <taxon>Bacteria</taxon>
        <taxon>Pseudomonadati</taxon>
        <taxon>Pseudomonadota</taxon>
        <taxon>Betaproteobacteria</taxon>
        <taxon>Burkholderiales</taxon>
        <taxon>Alcaligenaceae</taxon>
        <taxon>Castellaniella</taxon>
    </lineage>
</organism>
<name>A0AB39DNR6_9BURK</name>
<gene>
    <name evidence="2" type="ORF">ABRZ00_12695</name>
</gene>
<evidence type="ECO:0000256" key="1">
    <source>
        <dbReference type="SAM" id="SignalP"/>
    </source>
</evidence>
<dbReference type="GeneID" id="93068407"/>
<evidence type="ECO:0000313" key="2">
    <source>
        <dbReference type="EMBL" id="XDJ55380.1"/>
    </source>
</evidence>
<dbReference type="EMBL" id="CP158257">
    <property type="protein sequence ID" value="XDJ55380.1"/>
    <property type="molecule type" value="Genomic_DNA"/>
</dbReference>
<sequence length="189" mass="20972">MEMKLVFIAVLMSFAAPAAAIDVDITNNPNIDKTAIVGYQTSYRDETGAPCTVKYVQGPNGNSHLISNELCVGITEKQVFLDAMYAAADLRAITYAKSFNDLVRSADDPHYRCATVGVRNYLFSPHLSQKRPRNWYKVYSFSDDKKISEAAIGEWRLMPPGKTIISNAGHEGRGFGMVDMKIVHDCDAR</sequence>
<dbReference type="RefSeq" id="WP_368647715.1">
    <property type="nucleotide sequence ID" value="NZ_CP158257.1"/>
</dbReference>